<feature type="binding site" evidence="5">
    <location>
        <position position="67"/>
    </location>
    <ligand>
        <name>substrate</name>
    </ligand>
</feature>
<accession>A0A921NXB9</accession>
<feature type="binding site" evidence="6">
    <location>
        <position position="157"/>
    </location>
    <ligand>
        <name>Mg(2+)</name>
        <dbReference type="ChEBI" id="CHEBI:18420"/>
    </ligand>
</feature>
<dbReference type="GO" id="GO:0008815">
    <property type="term" value="F:citrate (pro-3S)-lyase activity"/>
    <property type="evidence" value="ECO:0007669"/>
    <property type="project" value="UniProtKB-EC"/>
</dbReference>
<comment type="cofactor">
    <cofactor evidence="1">
        <name>Mg(2+)</name>
        <dbReference type="ChEBI" id="CHEBI:18420"/>
    </cofactor>
</comment>
<dbReference type="SUPFAM" id="SSF51621">
    <property type="entry name" value="Phosphoenolpyruvate/pyruvate domain"/>
    <property type="match status" value="1"/>
</dbReference>
<dbReference type="Pfam" id="PF03328">
    <property type="entry name" value="HpcH_HpaI"/>
    <property type="match status" value="1"/>
</dbReference>
<dbReference type="PANTHER" id="PTHR32308:SF0">
    <property type="entry name" value="HPCH_HPAI ALDOLASE_CITRATE LYASE DOMAIN-CONTAINING PROTEIN"/>
    <property type="match status" value="1"/>
</dbReference>
<evidence type="ECO:0000256" key="5">
    <source>
        <dbReference type="PIRSR" id="PIRSR015582-1"/>
    </source>
</evidence>
<dbReference type="GO" id="GO:0000287">
    <property type="term" value="F:magnesium ion binding"/>
    <property type="evidence" value="ECO:0007669"/>
    <property type="project" value="TreeGrafter"/>
</dbReference>
<evidence type="ECO:0000313" key="8">
    <source>
        <dbReference type="EMBL" id="KAF0675248.1"/>
    </source>
</evidence>
<keyword evidence="9" id="KW-1185">Reference proteome</keyword>
<dbReference type="InterPro" id="IPR015813">
    <property type="entry name" value="Pyrv/PenolPyrv_kinase-like_dom"/>
</dbReference>
<keyword evidence="4 6" id="KW-0460">Magnesium</keyword>
<feature type="binding site" evidence="5">
    <location>
        <position position="129"/>
    </location>
    <ligand>
        <name>substrate</name>
    </ligand>
</feature>
<dbReference type="InterPro" id="IPR011206">
    <property type="entry name" value="Citrate_lyase_beta/mcl1/mcl2"/>
</dbReference>
<evidence type="ECO:0000259" key="7">
    <source>
        <dbReference type="Pfam" id="PF03328"/>
    </source>
</evidence>
<name>A0A921NXB9_9RHOB</name>
<dbReference type="EC" id="4.1.3.6" evidence="8"/>
<dbReference type="InterPro" id="IPR005000">
    <property type="entry name" value="Aldolase/citrate-lyase_domain"/>
</dbReference>
<feature type="binding site" evidence="6">
    <location>
        <position position="129"/>
    </location>
    <ligand>
        <name>Mg(2+)</name>
        <dbReference type="ChEBI" id="CHEBI:18420"/>
    </ligand>
</feature>
<evidence type="ECO:0000256" key="3">
    <source>
        <dbReference type="ARBA" id="ARBA00022723"/>
    </source>
</evidence>
<dbReference type="InterPro" id="IPR040442">
    <property type="entry name" value="Pyrv_kinase-like_dom_sf"/>
</dbReference>
<protein>
    <submittedName>
        <fullName evidence="8">Malyl-CoA thioesterase</fullName>
        <ecNumber evidence="8">4.1.3.6</ecNumber>
    </submittedName>
</protein>
<dbReference type="AlphaFoldDB" id="A0A921NXB9"/>
<dbReference type="Proteomes" id="UP000698242">
    <property type="component" value="Unassembled WGS sequence"/>
</dbReference>
<evidence type="ECO:0000256" key="6">
    <source>
        <dbReference type="PIRSR" id="PIRSR015582-2"/>
    </source>
</evidence>
<comment type="caution">
    <text evidence="8">The sequence shown here is derived from an EMBL/GenBank/DDBJ whole genome shotgun (WGS) entry which is preliminary data.</text>
</comment>
<dbReference type="EMBL" id="APKE01000027">
    <property type="protein sequence ID" value="KAF0675248.1"/>
    <property type="molecule type" value="Genomic_DNA"/>
</dbReference>
<evidence type="ECO:0000313" key="9">
    <source>
        <dbReference type="Proteomes" id="UP000698242"/>
    </source>
</evidence>
<evidence type="ECO:0000256" key="4">
    <source>
        <dbReference type="ARBA" id="ARBA00022842"/>
    </source>
</evidence>
<dbReference type="PANTHER" id="PTHR32308">
    <property type="entry name" value="LYASE BETA SUBUNIT, PUTATIVE (AFU_ORTHOLOGUE AFUA_4G13030)-RELATED"/>
    <property type="match status" value="1"/>
</dbReference>
<organism evidence="8 9">
    <name type="scientific">Profundibacterium mesophilum KAUST100406-0324</name>
    <dbReference type="NCBI Taxonomy" id="1037889"/>
    <lineage>
        <taxon>Bacteria</taxon>
        <taxon>Pseudomonadati</taxon>
        <taxon>Pseudomonadota</taxon>
        <taxon>Alphaproteobacteria</taxon>
        <taxon>Rhodobacterales</taxon>
        <taxon>Roseobacteraceae</taxon>
        <taxon>Profundibacterium</taxon>
    </lineage>
</organism>
<gene>
    <name evidence="8" type="ORF">PMES_02368</name>
</gene>
<sequence>MILRSLLFVPGDSPRKLERGAQSGADAIILDLEDSVAPQNKAAARERAAAFLADRPAPRGQPQVWVRINPLAEGGLEDLAAVMRMGPEGIMIPKVAHPRELAELSLMLDAFEARDPVAAPVRLLPVATETARAVLNLGAYGDIPIARLAGLTWGAEDLATALAARTNRDPGGCWAFTYRMARSGCLLAARAAGVLAIDTLYADFRDPDGLREDSRAAAREGFTGRLAIHPAQVPVINEAFSPAPEELAHARRVVAAFEAAPGTGVVGLDGKMLDIPHLRQARAILELSQAHGTEAEKPPENPG</sequence>
<dbReference type="PIRSF" id="PIRSF015582">
    <property type="entry name" value="Cit_lyase_B"/>
    <property type="match status" value="1"/>
</dbReference>
<proteinExistence type="inferred from homology"/>
<comment type="similarity">
    <text evidence="2">Belongs to the HpcH/HpaI aldolase family.</text>
</comment>
<feature type="domain" description="HpcH/HpaI aldolase/citrate lyase" evidence="7">
    <location>
        <begin position="4"/>
        <end position="230"/>
    </location>
</feature>
<keyword evidence="8" id="KW-0456">Lyase</keyword>
<evidence type="ECO:0000256" key="1">
    <source>
        <dbReference type="ARBA" id="ARBA00001946"/>
    </source>
</evidence>
<dbReference type="RefSeq" id="WP_201288997.1">
    <property type="nucleotide sequence ID" value="NZ_APKE01000027.1"/>
</dbReference>
<evidence type="ECO:0000256" key="2">
    <source>
        <dbReference type="ARBA" id="ARBA00005568"/>
    </source>
</evidence>
<dbReference type="GO" id="GO:0006107">
    <property type="term" value="P:oxaloacetate metabolic process"/>
    <property type="evidence" value="ECO:0007669"/>
    <property type="project" value="TreeGrafter"/>
</dbReference>
<dbReference type="Gene3D" id="3.20.20.60">
    <property type="entry name" value="Phosphoenolpyruvate-binding domains"/>
    <property type="match status" value="1"/>
</dbReference>
<keyword evidence="3 6" id="KW-0479">Metal-binding</keyword>
<reference evidence="8" key="1">
    <citation type="submission" date="2013-03" db="EMBL/GenBank/DDBJ databases">
        <title>Genome Sequence of the Profundibacterium mesophilum strain KAUST100406-0324T from Red Sea, a novel genus in the family Rhodobacteraceae.</title>
        <authorList>
            <person name="Essack M."/>
            <person name="Alam I."/>
            <person name="Lafi F."/>
            <person name="Alawi W."/>
            <person name="Kamanu F."/>
            <person name="Al-Suwailem A."/>
            <person name="Lee O.O."/>
            <person name="Xu Y."/>
            <person name="Bajic V."/>
            <person name="Qian P.-Y."/>
            <person name="Archer J."/>
        </authorList>
    </citation>
    <scope>NUCLEOTIDE SEQUENCE</scope>
    <source>
        <strain evidence="8">KAUST100406-0324</strain>
    </source>
</reference>